<protein>
    <submittedName>
        <fullName evidence="1">Uncharacterized protein</fullName>
    </submittedName>
</protein>
<dbReference type="PANTHER" id="PTHR35014:SF1">
    <property type="entry name" value="INFECTION RESPONSE PROTEIN"/>
    <property type="match status" value="1"/>
</dbReference>
<dbReference type="Proteomes" id="UP001328107">
    <property type="component" value="Unassembled WGS sequence"/>
</dbReference>
<keyword evidence="2" id="KW-1185">Reference proteome</keyword>
<reference evidence="2" key="1">
    <citation type="submission" date="2022-10" db="EMBL/GenBank/DDBJ databases">
        <title>Genome assembly of Pristionchus species.</title>
        <authorList>
            <person name="Yoshida K."/>
            <person name="Sommer R.J."/>
        </authorList>
    </citation>
    <scope>NUCLEOTIDE SEQUENCE [LARGE SCALE GENOMIC DNA]</scope>
    <source>
        <strain evidence="2">RS5460</strain>
    </source>
</reference>
<proteinExistence type="predicted"/>
<evidence type="ECO:0000313" key="2">
    <source>
        <dbReference type="Proteomes" id="UP001328107"/>
    </source>
</evidence>
<feature type="non-terminal residue" evidence="1">
    <location>
        <position position="1"/>
    </location>
</feature>
<dbReference type="PANTHER" id="PTHR35014">
    <property type="entry name" value="INFECTION RESPONSE PROTEIN-RELATED"/>
    <property type="match status" value="1"/>
</dbReference>
<sequence length="353" mass="39402">SFECTLESCLGNLMTSACMNPEGFTKMYGANETEATDYATLYPVEAYTCQNKELAKSYYPCMMDIENNDHLKGIVDCTTEMEKEPLGATDFCLPMDKYITCIEDYYVKFCDEGIRSYICNTQEIAFNFDVPQCQAELHPCLASKSPAVLPGNLNYPGHCSLSDGQKTKTCLNAYFQMYGIDSTNGLPNYYDHQAKITSITDHYGVAGYDIYCYFESTLETCLGELMYSPCMNPNAFTVMYGTNQADSINYATSFPVEAYTCANKDVVKANYDCMVDVSKNHFQGIIDCSNALNEGLPTSDDTCGAISTYIICMEDLYVELCGPSMKGFICNTQEISFNFDMNNFCEGKMPDCD</sequence>
<dbReference type="EMBL" id="BTRK01000002">
    <property type="protein sequence ID" value="GMR35481.1"/>
    <property type="molecule type" value="Genomic_DNA"/>
</dbReference>
<comment type="caution">
    <text evidence="1">The sequence shown here is derived from an EMBL/GenBank/DDBJ whole genome shotgun (WGS) entry which is preliminary data.</text>
</comment>
<accession>A0AAN5CBS7</accession>
<organism evidence="1 2">
    <name type="scientific">Pristionchus mayeri</name>
    <dbReference type="NCBI Taxonomy" id="1317129"/>
    <lineage>
        <taxon>Eukaryota</taxon>
        <taxon>Metazoa</taxon>
        <taxon>Ecdysozoa</taxon>
        <taxon>Nematoda</taxon>
        <taxon>Chromadorea</taxon>
        <taxon>Rhabditida</taxon>
        <taxon>Rhabditina</taxon>
        <taxon>Diplogasteromorpha</taxon>
        <taxon>Diplogasteroidea</taxon>
        <taxon>Neodiplogasteridae</taxon>
        <taxon>Pristionchus</taxon>
    </lineage>
</organism>
<dbReference type="AlphaFoldDB" id="A0AAN5CBS7"/>
<name>A0AAN5CBS7_9BILA</name>
<evidence type="ECO:0000313" key="1">
    <source>
        <dbReference type="EMBL" id="GMR35481.1"/>
    </source>
</evidence>
<feature type="non-terminal residue" evidence="1">
    <location>
        <position position="353"/>
    </location>
</feature>
<gene>
    <name evidence="1" type="ORF">PMAYCL1PPCAC_05676</name>
</gene>